<dbReference type="Pfam" id="PF03588">
    <property type="entry name" value="Leu_Phe_trans"/>
    <property type="match status" value="1"/>
</dbReference>
<dbReference type="InterPro" id="IPR016181">
    <property type="entry name" value="Acyl_CoA_acyltransferase"/>
</dbReference>
<organism evidence="5 6">
    <name type="scientific">Sphingomonas kaistensis</name>
    <dbReference type="NCBI Taxonomy" id="298708"/>
    <lineage>
        <taxon>Bacteria</taxon>
        <taxon>Pseudomonadati</taxon>
        <taxon>Pseudomonadota</taxon>
        <taxon>Alphaproteobacteria</taxon>
        <taxon>Sphingomonadales</taxon>
        <taxon>Sphingomonadaceae</taxon>
        <taxon>Sphingomonas</taxon>
    </lineage>
</organism>
<comment type="subcellular location">
    <subcellularLocation>
        <location evidence="4">Cytoplasm</location>
    </subcellularLocation>
</comment>
<dbReference type="HAMAP" id="MF_00688">
    <property type="entry name" value="Leu_Phe_trans"/>
    <property type="match status" value="1"/>
</dbReference>
<evidence type="ECO:0000256" key="2">
    <source>
        <dbReference type="ARBA" id="ARBA00022679"/>
    </source>
</evidence>
<evidence type="ECO:0000256" key="4">
    <source>
        <dbReference type="HAMAP-Rule" id="MF_00688"/>
    </source>
</evidence>
<dbReference type="Gene3D" id="3.40.630.70">
    <property type="entry name" value="Leucyl/phenylalanyl-tRNA-protein transferase, C-terminal domain"/>
    <property type="match status" value="1"/>
</dbReference>
<proteinExistence type="inferred from homology"/>
<dbReference type="GO" id="GO:0008914">
    <property type="term" value="F:leucyl-tRNA--protein transferase activity"/>
    <property type="evidence" value="ECO:0007669"/>
    <property type="project" value="UniProtKB-UniRule"/>
</dbReference>
<comment type="similarity">
    <text evidence="4">Belongs to the L/F-transferase family.</text>
</comment>
<protein>
    <recommendedName>
        <fullName evidence="4">Leucyl/phenylalanyl-tRNA--protein transferase</fullName>
        <ecNumber evidence="4">2.3.2.6</ecNumber>
    </recommendedName>
    <alternativeName>
        <fullName evidence="4">L/F-transferase</fullName>
    </alternativeName>
    <alternativeName>
        <fullName evidence="4">Leucyltransferase</fullName>
    </alternativeName>
    <alternativeName>
        <fullName evidence="4">Phenyalanyltransferase</fullName>
    </alternativeName>
</protein>
<evidence type="ECO:0000313" key="6">
    <source>
        <dbReference type="Proteomes" id="UP000558192"/>
    </source>
</evidence>
<accession>A0A7X5Y6F5</accession>
<dbReference type="GO" id="GO:0030163">
    <property type="term" value="P:protein catabolic process"/>
    <property type="evidence" value="ECO:0007669"/>
    <property type="project" value="UniProtKB-UniRule"/>
</dbReference>
<evidence type="ECO:0000256" key="3">
    <source>
        <dbReference type="ARBA" id="ARBA00023315"/>
    </source>
</evidence>
<keyword evidence="2 4" id="KW-0808">Transferase</keyword>
<keyword evidence="1 4" id="KW-0963">Cytoplasm</keyword>
<evidence type="ECO:0000256" key="1">
    <source>
        <dbReference type="ARBA" id="ARBA00022490"/>
    </source>
</evidence>
<dbReference type="InterPro" id="IPR042203">
    <property type="entry name" value="Leu/Phe-tRNA_Trfase_C"/>
</dbReference>
<dbReference type="SUPFAM" id="SSF55729">
    <property type="entry name" value="Acyl-CoA N-acyltransferases (Nat)"/>
    <property type="match status" value="1"/>
</dbReference>
<dbReference type="EMBL" id="JAATJC010000001">
    <property type="protein sequence ID" value="NJC05462.1"/>
    <property type="molecule type" value="Genomic_DNA"/>
</dbReference>
<comment type="catalytic activity">
    <reaction evidence="4">
        <text>N-terminal L-arginyl-[protein] + L-leucyl-tRNA(Leu) = N-terminal L-leucyl-L-arginyl-[protein] + tRNA(Leu) + H(+)</text>
        <dbReference type="Rhea" id="RHEA:50416"/>
        <dbReference type="Rhea" id="RHEA-COMP:9613"/>
        <dbReference type="Rhea" id="RHEA-COMP:9622"/>
        <dbReference type="Rhea" id="RHEA-COMP:12672"/>
        <dbReference type="Rhea" id="RHEA-COMP:12673"/>
        <dbReference type="ChEBI" id="CHEBI:15378"/>
        <dbReference type="ChEBI" id="CHEBI:64719"/>
        <dbReference type="ChEBI" id="CHEBI:78442"/>
        <dbReference type="ChEBI" id="CHEBI:78494"/>
        <dbReference type="ChEBI" id="CHEBI:133044"/>
        <dbReference type="EC" id="2.3.2.6"/>
    </reaction>
</comment>
<sequence>MSLPLDPDLVLRGYAAGIFPMADDRASDELFWVEPRTRALLQPDNFHLSRSLAKRLRSGRYRVTADREFAGVLLGCADRPQTWINGPIEAAMLALHARGQAHSVEVWQDDTLVGGVYGVVLGRAFFAESMFSRARDASKVALAFLMARLRVGHFTLCDCQFLTEHLASLGAVEIPRRTYVGLLGEALRSAGDPPRPDWGSLDGLLSSASAPACSGAPGKLIVQLLGQTS</sequence>
<name>A0A7X5Y6F5_9SPHN</name>
<comment type="function">
    <text evidence="4">Functions in the N-end rule pathway of protein degradation where it conjugates Leu, Phe and, less efficiently, Met from aminoacyl-tRNAs to the N-termini of proteins containing an N-terminal arginine or lysine.</text>
</comment>
<comment type="catalytic activity">
    <reaction evidence="4">
        <text>N-terminal L-lysyl-[protein] + L-leucyl-tRNA(Leu) = N-terminal L-leucyl-L-lysyl-[protein] + tRNA(Leu) + H(+)</text>
        <dbReference type="Rhea" id="RHEA:12340"/>
        <dbReference type="Rhea" id="RHEA-COMP:9613"/>
        <dbReference type="Rhea" id="RHEA-COMP:9622"/>
        <dbReference type="Rhea" id="RHEA-COMP:12670"/>
        <dbReference type="Rhea" id="RHEA-COMP:12671"/>
        <dbReference type="ChEBI" id="CHEBI:15378"/>
        <dbReference type="ChEBI" id="CHEBI:65249"/>
        <dbReference type="ChEBI" id="CHEBI:78442"/>
        <dbReference type="ChEBI" id="CHEBI:78494"/>
        <dbReference type="ChEBI" id="CHEBI:133043"/>
        <dbReference type="EC" id="2.3.2.6"/>
    </reaction>
</comment>
<dbReference type="PANTHER" id="PTHR30098:SF2">
    <property type="entry name" value="LEUCYL_PHENYLALANYL-TRNA--PROTEIN TRANSFERASE"/>
    <property type="match status" value="1"/>
</dbReference>
<keyword evidence="6" id="KW-1185">Reference proteome</keyword>
<dbReference type="Proteomes" id="UP000558192">
    <property type="component" value="Unassembled WGS sequence"/>
</dbReference>
<gene>
    <name evidence="4" type="primary">aat</name>
    <name evidence="5" type="ORF">GGQ97_001255</name>
</gene>
<dbReference type="RefSeq" id="WP_168068151.1">
    <property type="nucleotide sequence ID" value="NZ_JAATJC010000001.1"/>
</dbReference>
<dbReference type="EC" id="2.3.2.6" evidence="4"/>
<comment type="caution">
    <text evidence="5">The sequence shown here is derived from an EMBL/GenBank/DDBJ whole genome shotgun (WGS) entry which is preliminary data.</text>
</comment>
<evidence type="ECO:0000313" key="5">
    <source>
        <dbReference type="EMBL" id="NJC05462.1"/>
    </source>
</evidence>
<dbReference type="AlphaFoldDB" id="A0A7X5Y6F5"/>
<comment type="catalytic activity">
    <reaction evidence="4">
        <text>L-phenylalanyl-tRNA(Phe) + an N-terminal L-alpha-aminoacyl-[protein] = an N-terminal L-phenylalanyl-L-alpha-aminoacyl-[protein] + tRNA(Phe)</text>
        <dbReference type="Rhea" id="RHEA:43632"/>
        <dbReference type="Rhea" id="RHEA-COMP:9668"/>
        <dbReference type="Rhea" id="RHEA-COMP:9699"/>
        <dbReference type="Rhea" id="RHEA-COMP:10636"/>
        <dbReference type="Rhea" id="RHEA-COMP:10637"/>
        <dbReference type="ChEBI" id="CHEBI:78442"/>
        <dbReference type="ChEBI" id="CHEBI:78531"/>
        <dbReference type="ChEBI" id="CHEBI:78597"/>
        <dbReference type="ChEBI" id="CHEBI:83561"/>
        <dbReference type="EC" id="2.3.2.6"/>
    </reaction>
</comment>
<reference evidence="5 6" key="1">
    <citation type="submission" date="2020-03" db="EMBL/GenBank/DDBJ databases">
        <title>Genomic Encyclopedia of Type Strains, Phase IV (KMG-IV): sequencing the most valuable type-strain genomes for metagenomic binning, comparative biology and taxonomic classification.</title>
        <authorList>
            <person name="Goeker M."/>
        </authorList>
    </citation>
    <scope>NUCLEOTIDE SEQUENCE [LARGE SCALE GENOMIC DNA]</scope>
    <source>
        <strain evidence="5 6">DSM 16846</strain>
    </source>
</reference>
<dbReference type="InterPro" id="IPR004616">
    <property type="entry name" value="Leu/Phe-tRNA_Trfase"/>
</dbReference>
<dbReference type="PANTHER" id="PTHR30098">
    <property type="entry name" value="LEUCYL/PHENYLALANYL-TRNA--PROTEIN TRANSFERASE"/>
    <property type="match status" value="1"/>
</dbReference>
<dbReference type="NCBIfam" id="TIGR00667">
    <property type="entry name" value="aat"/>
    <property type="match status" value="1"/>
</dbReference>
<dbReference type="GO" id="GO:0005737">
    <property type="term" value="C:cytoplasm"/>
    <property type="evidence" value="ECO:0007669"/>
    <property type="project" value="UniProtKB-SubCell"/>
</dbReference>
<keyword evidence="3 4" id="KW-0012">Acyltransferase</keyword>